<accession>A0AA49JV16</accession>
<dbReference type="HAMAP" id="MF_00974">
    <property type="entry name" value="DNA_primase_DnaG"/>
    <property type="match status" value="1"/>
</dbReference>
<comment type="similarity">
    <text evidence="12">Belongs to the DnaG primase family.</text>
</comment>
<dbReference type="GO" id="GO:0008270">
    <property type="term" value="F:zinc ion binding"/>
    <property type="evidence" value="ECO:0007669"/>
    <property type="project" value="UniProtKB-KW"/>
</dbReference>
<dbReference type="Proteomes" id="UP001229955">
    <property type="component" value="Chromosome"/>
</dbReference>
<comment type="function">
    <text evidence="12">RNA polymerase that catalyzes the synthesis of short RNA molecules used as primers for DNA polymerase during DNA replication.</text>
</comment>
<dbReference type="PANTHER" id="PTHR30313">
    <property type="entry name" value="DNA PRIMASE"/>
    <property type="match status" value="1"/>
</dbReference>
<gene>
    <name evidence="12 16" type="primary">dnaG</name>
    <name evidence="15" type="ORF">Strain138_001716</name>
    <name evidence="16" type="ORF">Strain318_001715</name>
</gene>
<dbReference type="InterPro" id="IPR036977">
    <property type="entry name" value="DNA_primase_Znf_CHC2"/>
</dbReference>
<dbReference type="Gene3D" id="3.90.580.10">
    <property type="entry name" value="Zinc finger, CHC2-type domain"/>
    <property type="match status" value="1"/>
</dbReference>
<evidence type="ECO:0000256" key="9">
    <source>
        <dbReference type="ARBA" id="ARBA00022842"/>
    </source>
</evidence>
<dbReference type="InterPro" id="IPR030846">
    <property type="entry name" value="DnaG_bac"/>
</dbReference>
<keyword evidence="3 12" id="KW-0808">Transferase</keyword>
<comment type="catalytic activity">
    <reaction evidence="12">
        <text>ssDNA + n NTP = ssDNA/pppN(pN)n-1 hybrid + (n-1) diphosphate.</text>
        <dbReference type="EC" id="2.7.7.101"/>
    </reaction>
</comment>
<dbReference type="InterPro" id="IPR013264">
    <property type="entry name" value="DNAG_N"/>
</dbReference>
<evidence type="ECO:0000256" key="10">
    <source>
        <dbReference type="ARBA" id="ARBA00023125"/>
    </source>
</evidence>
<evidence type="ECO:0000256" key="8">
    <source>
        <dbReference type="ARBA" id="ARBA00022833"/>
    </source>
</evidence>
<evidence type="ECO:0000313" key="17">
    <source>
        <dbReference type="Proteomes" id="UP001229955"/>
    </source>
</evidence>
<organism evidence="16 17">
    <name type="scientific">Pseudogemmatithrix spongiicola</name>
    <dbReference type="NCBI Taxonomy" id="3062599"/>
    <lineage>
        <taxon>Bacteria</taxon>
        <taxon>Pseudomonadati</taxon>
        <taxon>Gemmatimonadota</taxon>
        <taxon>Gemmatimonadia</taxon>
        <taxon>Gemmatimonadales</taxon>
        <taxon>Gemmatimonadaceae</taxon>
        <taxon>Pseudogemmatithrix</taxon>
    </lineage>
</organism>
<dbReference type="InterPro" id="IPR034151">
    <property type="entry name" value="TOPRIM_DnaG_bac"/>
</dbReference>
<keyword evidence="11 12" id="KW-0804">Transcription</keyword>
<dbReference type="KEGG" id="pspc:Strain318_001715"/>
<evidence type="ECO:0000256" key="5">
    <source>
        <dbReference type="ARBA" id="ARBA00022705"/>
    </source>
</evidence>
<evidence type="ECO:0000256" key="7">
    <source>
        <dbReference type="ARBA" id="ARBA00022771"/>
    </source>
</evidence>
<proteinExistence type="inferred from homology"/>
<feature type="region of interest" description="Disordered" evidence="13">
    <location>
        <begin position="429"/>
        <end position="482"/>
    </location>
</feature>
<dbReference type="GO" id="GO:1990077">
    <property type="term" value="C:primosome complex"/>
    <property type="evidence" value="ECO:0007669"/>
    <property type="project" value="UniProtKB-KW"/>
</dbReference>
<evidence type="ECO:0000256" key="4">
    <source>
        <dbReference type="ARBA" id="ARBA00022695"/>
    </source>
</evidence>
<dbReference type="Pfam" id="PF10410">
    <property type="entry name" value="DnaB_bind"/>
    <property type="match status" value="1"/>
</dbReference>
<dbReference type="EMBL" id="CP130612">
    <property type="protein sequence ID" value="WKW12425.1"/>
    <property type="molecule type" value="Genomic_DNA"/>
</dbReference>
<reference evidence="16" key="1">
    <citation type="submission" date="2023-07" db="EMBL/GenBank/DDBJ databases">
        <authorList>
            <person name="Haufschild T."/>
            <person name="Kallscheuer N."/>
            <person name="Hammer J."/>
            <person name="Kohn T."/>
            <person name="Kabuu M."/>
            <person name="Jogler M."/>
            <person name="Wohfarth N."/>
            <person name="Heuer A."/>
            <person name="Rohde M."/>
            <person name="van Teeseling M.C.F."/>
            <person name="Jogler C."/>
        </authorList>
    </citation>
    <scope>NUCLEOTIDE SEQUENCE</scope>
    <source>
        <strain evidence="15">Strain 138</strain>
        <strain evidence="16">Strain 318</strain>
    </source>
</reference>
<name>A0AA49K0T0_9BACT</name>
<accession>A0AA49K0T0</accession>
<comment type="caution">
    <text evidence="12">Lacks conserved residue(s) required for the propagation of feature annotation.</text>
</comment>
<dbReference type="GO" id="GO:0003899">
    <property type="term" value="F:DNA-directed RNA polymerase activity"/>
    <property type="evidence" value="ECO:0007669"/>
    <property type="project" value="UniProtKB-UniRule"/>
</dbReference>
<comment type="subunit">
    <text evidence="12">Monomer. Interacts with DnaB.</text>
</comment>
<dbReference type="Gene3D" id="3.90.980.10">
    <property type="entry name" value="DNA primase, catalytic core, N-terminal domain"/>
    <property type="match status" value="1"/>
</dbReference>
<dbReference type="SMART" id="SM00493">
    <property type="entry name" value="TOPRIM"/>
    <property type="match status" value="1"/>
</dbReference>
<evidence type="ECO:0000256" key="12">
    <source>
        <dbReference type="HAMAP-Rule" id="MF_00974"/>
    </source>
</evidence>
<dbReference type="GO" id="GO:0000428">
    <property type="term" value="C:DNA-directed RNA polymerase complex"/>
    <property type="evidence" value="ECO:0007669"/>
    <property type="project" value="UniProtKB-KW"/>
</dbReference>
<dbReference type="GO" id="GO:0006269">
    <property type="term" value="P:DNA replication, synthesis of primer"/>
    <property type="evidence" value="ECO:0007669"/>
    <property type="project" value="UniProtKB-UniRule"/>
</dbReference>
<keyword evidence="5 12" id="KW-0235">DNA replication</keyword>
<dbReference type="InterPro" id="IPR006171">
    <property type="entry name" value="TOPRIM_dom"/>
</dbReference>
<dbReference type="Gene3D" id="3.40.1360.10">
    <property type="match status" value="1"/>
</dbReference>
<dbReference type="PANTHER" id="PTHR30313:SF2">
    <property type="entry name" value="DNA PRIMASE"/>
    <property type="match status" value="1"/>
</dbReference>
<keyword evidence="17" id="KW-1185">Reference proteome</keyword>
<dbReference type="SMART" id="SM00400">
    <property type="entry name" value="ZnF_CHCC"/>
    <property type="match status" value="1"/>
</dbReference>
<dbReference type="NCBIfam" id="TIGR01391">
    <property type="entry name" value="dnaG"/>
    <property type="match status" value="1"/>
</dbReference>
<dbReference type="GO" id="GO:0005737">
    <property type="term" value="C:cytoplasm"/>
    <property type="evidence" value="ECO:0007669"/>
    <property type="project" value="TreeGrafter"/>
</dbReference>
<keyword evidence="8" id="KW-0862">Zinc</keyword>
<sequence length="647" mass="70860">MIPDEVVEQVSAAADIVAIIGEHVKLKKTGSVWRGPCPFHQGTNANFSVMPRGGYTCFVCGEKGSVFTFVQKRLGMSFVEAVKYVGAKSGIEVQEVQRKREGPDPREPLWELHGTVAEYFQRQLWDTPAGAEARAYLASREVSRATAERFGLGYAPRDLNALREHLRGLGVPEERAIAAGILVHREEGDEIRPRFRDRLMFPILEQGGKVVAFGGRLLGPGEPKYLNSAESEIFSKGKVLYNLGAARNAIRREDRVVIVEGYFDALRLVDAGVEHVVAPMGTALGEGQAELLSRFTKHAVLLYDSDGPGQKATFRASDVLLAKGFEVRVVTLPEGEDPDTFVRAKGIAGIAPLIEQAMDVFDRKVQLLQRAGWFNDLQHKRRALDRLLPTIRAASDPITRDLYLARAAEAAGIAREVLLQELHAVRRGTRTTGRPAEAARASVAGQYPRGAGSGGEFRDRDADAPPPGDEAAPAVFRGPYRSPVEQGNAEQTLLRVLLTQPIWQDLIAEELGKLEMEELPEGAGDDAFAEDQGSVLRDPVYAALYAAAMHHGADADPEQFTSGLDAREIYVYETLRGEADAVVDAKRSIADAMRQLRGRSVDARVAELKSILPLADEAEKDVIIAKINKLTEEKRALGVPRWGAVRR</sequence>
<evidence type="ECO:0000256" key="1">
    <source>
        <dbReference type="ARBA" id="ARBA00022478"/>
    </source>
</evidence>
<keyword evidence="10 12" id="KW-0238">DNA-binding</keyword>
<evidence type="ECO:0000256" key="6">
    <source>
        <dbReference type="ARBA" id="ARBA00022723"/>
    </source>
</evidence>
<dbReference type="AlphaFoldDB" id="A0AA49K0T0"/>
<dbReference type="InterPro" id="IPR050219">
    <property type="entry name" value="DnaG_primase"/>
</dbReference>
<dbReference type="EC" id="2.7.7.101" evidence="12"/>
<evidence type="ECO:0000313" key="16">
    <source>
        <dbReference type="EMBL" id="WKW15332.1"/>
    </source>
</evidence>
<dbReference type="InterPro" id="IPR002694">
    <property type="entry name" value="Znf_CHC2"/>
</dbReference>
<keyword evidence="6" id="KW-0479">Metal-binding</keyword>
<dbReference type="InterPro" id="IPR006295">
    <property type="entry name" value="DNA_primase_DnaG"/>
</dbReference>
<dbReference type="Pfam" id="PF13155">
    <property type="entry name" value="Toprim_2"/>
    <property type="match status" value="1"/>
</dbReference>
<dbReference type="GO" id="GO:0003677">
    <property type="term" value="F:DNA binding"/>
    <property type="evidence" value="ECO:0007669"/>
    <property type="project" value="UniProtKB-KW"/>
</dbReference>
<evidence type="ECO:0000256" key="13">
    <source>
        <dbReference type="SAM" id="MobiDB-lite"/>
    </source>
</evidence>
<dbReference type="SUPFAM" id="SSF57783">
    <property type="entry name" value="Zinc beta-ribbon"/>
    <property type="match status" value="1"/>
</dbReference>
<dbReference type="EMBL" id="CP130613">
    <property type="protein sequence ID" value="WKW15332.1"/>
    <property type="molecule type" value="Genomic_DNA"/>
</dbReference>
<dbReference type="InterPro" id="IPR019475">
    <property type="entry name" value="DNA_primase_DnaB-bd"/>
</dbReference>
<dbReference type="SUPFAM" id="SSF56731">
    <property type="entry name" value="DNA primase core"/>
    <property type="match status" value="1"/>
</dbReference>
<keyword evidence="9" id="KW-0460">Magnesium</keyword>
<evidence type="ECO:0000313" key="15">
    <source>
        <dbReference type="EMBL" id="WKW12425.1"/>
    </source>
</evidence>
<evidence type="ECO:0000259" key="14">
    <source>
        <dbReference type="PROSITE" id="PS50880"/>
    </source>
</evidence>
<dbReference type="InterPro" id="IPR037068">
    <property type="entry name" value="DNA_primase_core_N_sf"/>
</dbReference>
<feature type="domain" description="Toprim" evidence="14">
    <location>
        <begin position="254"/>
        <end position="335"/>
    </location>
</feature>
<evidence type="ECO:0000256" key="11">
    <source>
        <dbReference type="ARBA" id="ARBA00023163"/>
    </source>
</evidence>
<keyword evidence="7" id="KW-0863">Zinc-finger</keyword>
<keyword evidence="2 12" id="KW-0639">Primosome</keyword>
<evidence type="ECO:0000256" key="2">
    <source>
        <dbReference type="ARBA" id="ARBA00022515"/>
    </source>
</evidence>
<dbReference type="Pfam" id="PF01807">
    <property type="entry name" value="Zn_ribbon_DnaG"/>
    <property type="match status" value="1"/>
</dbReference>
<dbReference type="PROSITE" id="PS50880">
    <property type="entry name" value="TOPRIM"/>
    <property type="match status" value="1"/>
</dbReference>
<dbReference type="RefSeq" id="WP_367885302.1">
    <property type="nucleotide sequence ID" value="NZ_CP130612.1"/>
</dbReference>
<keyword evidence="4 12" id="KW-0548">Nucleotidyltransferase</keyword>
<dbReference type="CDD" id="cd03364">
    <property type="entry name" value="TOPRIM_DnaG_primases"/>
    <property type="match status" value="1"/>
</dbReference>
<evidence type="ECO:0000256" key="3">
    <source>
        <dbReference type="ARBA" id="ARBA00022679"/>
    </source>
</evidence>
<protein>
    <recommendedName>
        <fullName evidence="12">DNA primase</fullName>
        <ecNumber evidence="12">2.7.7.101</ecNumber>
    </recommendedName>
</protein>
<dbReference type="Pfam" id="PF08275">
    <property type="entry name" value="DNAG_N"/>
    <property type="match status" value="1"/>
</dbReference>
<keyword evidence="1 12" id="KW-0240">DNA-directed RNA polymerase</keyword>